<keyword evidence="1" id="KW-0732">Signal</keyword>
<dbReference type="EMBL" id="QKTW01000008">
    <property type="protein sequence ID" value="PZF74014.1"/>
    <property type="molecule type" value="Genomic_DNA"/>
</dbReference>
<organism evidence="2 3">
    <name type="scientific">Taibaiella soli</name>
    <dbReference type="NCBI Taxonomy" id="1649169"/>
    <lineage>
        <taxon>Bacteria</taxon>
        <taxon>Pseudomonadati</taxon>
        <taxon>Bacteroidota</taxon>
        <taxon>Chitinophagia</taxon>
        <taxon>Chitinophagales</taxon>
        <taxon>Chitinophagaceae</taxon>
        <taxon>Taibaiella</taxon>
    </lineage>
</organism>
<feature type="chain" id="PRO_5015942564" evidence="1">
    <location>
        <begin position="20"/>
        <end position="62"/>
    </location>
</feature>
<reference evidence="2 3" key="1">
    <citation type="submission" date="2018-06" db="EMBL/GenBank/DDBJ databases">
        <title>Mucibacter soli gen. nov., sp. nov., a new member of the family Chitinophagaceae producing mucin.</title>
        <authorList>
            <person name="Kim M.-K."/>
            <person name="Park S."/>
            <person name="Kim T.-S."/>
            <person name="Joung Y."/>
            <person name="Han J.-H."/>
            <person name="Kim S.B."/>
        </authorList>
    </citation>
    <scope>NUCLEOTIDE SEQUENCE [LARGE SCALE GENOMIC DNA]</scope>
    <source>
        <strain evidence="2 3">R1-15</strain>
    </source>
</reference>
<dbReference type="Proteomes" id="UP000248745">
    <property type="component" value="Unassembled WGS sequence"/>
</dbReference>
<gene>
    <name evidence="2" type="ORF">DN068_05315</name>
</gene>
<evidence type="ECO:0000256" key="1">
    <source>
        <dbReference type="SAM" id="SignalP"/>
    </source>
</evidence>
<accession>A0A2W2B191</accession>
<dbReference type="AlphaFoldDB" id="A0A2W2B191"/>
<comment type="caution">
    <text evidence="2">The sequence shown here is derived from an EMBL/GenBank/DDBJ whole genome shotgun (WGS) entry which is preliminary data.</text>
</comment>
<proteinExistence type="predicted"/>
<keyword evidence="3" id="KW-1185">Reference proteome</keyword>
<evidence type="ECO:0000313" key="3">
    <source>
        <dbReference type="Proteomes" id="UP000248745"/>
    </source>
</evidence>
<evidence type="ECO:0000313" key="2">
    <source>
        <dbReference type="EMBL" id="PZF74014.1"/>
    </source>
</evidence>
<feature type="signal peptide" evidence="1">
    <location>
        <begin position="1"/>
        <end position="19"/>
    </location>
</feature>
<protein>
    <submittedName>
        <fullName evidence="2">Uncharacterized protein</fullName>
    </submittedName>
</protein>
<name>A0A2W2B191_9BACT</name>
<sequence>MKKRLASLLLLFAGNYTHGQTALPSMNGANANAAESGQLRWLQIKKVAGRQPAGFILMIELF</sequence>